<evidence type="ECO:0000313" key="2">
    <source>
        <dbReference type="EMBL" id="XDI37972.1"/>
    </source>
</evidence>
<gene>
    <name evidence="2" type="ORF">AB3N04_06550</name>
</gene>
<dbReference type="AlphaFoldDB" id="A0AB39BVQ7"/>
<keyword evidence="1" id="KW-0732">Signal</keyword>
<evidence type="ECO:0000256" key="1">
    <source>
        <dbReference type="SAM" id="SignalP"/>
    </source>
</evidence>
<feature type="chain" id="PRO_5044309678" evidence="1">
    <location>
        <begin position="25"/>
        <end position="220"/>
    </location>
</feature>
<feature type="signal peptide" evidence="1">
    <location>
        <begin position="1"/>
        <end position="24"/>
    </location>
</feature>
<reference evidence="2" key="1">
    <citation type="submission" date="2024-07" db="EMBL/GenBank/DDBJ databases">
        <title>Identification and characteristics of an arsenic-resistant bacterial isolate, which belongs to a novel species.</title>
        <authorList>
            <person name="Juszczyk A."/>
            <person name="Kowalczyk A."/>
            <person name="Was K."/>
            <person name="Kosowicz W."/>
            <person name="Budzyn A."/>
            <person name="Latowski D."/>
        </authorList>
    </citation>
    <scope>NUCLEOTIDE SEQUENCE</scope>
    <source>
        <strain evidence="2">As8PL</strain>
    </source>
</reference>
<dbReference type="RefSeq" id="WP_368505297.1">
    <property type="nucleotide sequence ID" value="NZ_CP162551.1"/>
</dbReference>
<accession>A0AB39BVQ7</accession>
<dbReference type="EMBL" id="CP162551">
    <property type="protein sequence ID" value="XDI37972.1"/>
    <property type="molecule type" value="Genomic_DNA"/>
</dbReference>
<sequence>MKKRMIVISLIPLLGLGCFFVVNAMNGDATALNDSFTKEFIAEEWVEDDFHLFESKTGQYRMLFPDRFQMISKPPEFYGRQGDGFEMWRAKIIEKNEDGISYDLGVTLRNELPNVEEVRLHTMLKNYSYNNKFQEVQLNDKTIVHGSSFWDPDEPRGENKNPEEFRANNFFGLVQDQNSNQSIEVVYSTICIKEELNCEINTEEQYKFALKIMKSIEFLD</sequence>
<protein>
    <submittedName>
        <fullName evidence="2">Uncharacterized protein</fullName>
    </submittedName>
</protein>
<organism evidence="2">
    <name type="scientific">Alkalihalophilus sp. As8PL</name>
    <dbReference type="NCBI Taxonomy" id="3237103"/>
    <lineage>
        <taxon>Bacteria</taxon>
        <taxon>Bacillati</taxon>
        <taxon>Bacillota</taxon>
        <taxon>Bacilli</taxon>
        <taxon>Bacillales</taxon>
        <taxon>Bacillaceae</taxon>
        <taxon>Alkalihalophilus</taxon>
    </lineage>
</organism>
<dbReference type="PROSITE" id="PS51257">
    <property type="entry name" value="PROKAR_LIPOPROTEIN"/>
    <property type="match status" value="1"/>
</dbReference>
<proteinExistence type="predicted"/>
<name>A0AB39BVQ7_9BACI</name>